<evidence type="ECO:0000313" key="2">
    <source>
        <dbReference type="Proteomes" id="UP001055879"/>
    </source>
</evidence>
<dbReference type="Proteomes" id="UP001055879">
    <property type="component" value="Linkage Group LG04"/>
</dbReference>
<evidence type="ECO:0000313" key="1">
    <source>
        <dbReference type="EMBL" id="KAI3734998.1"/>
    </source>
</evidence>
<keyword evidence="2" id="KW-1185">Reference proteome</keyword>
<organism evidence="1 2">
    <name type="scientific">Arctium lappa</name>
    <name type="common">Greater burdock</name>
    <name type="synonym">Lappa major</name>
    <dbReference type="NCBI Taxonomy" id="4217"/>
    <lineage>
        <taxon>Eukaryota</taxon>
        <taxon>Viridiplantae</taxon>
        <taxon>Streptophyta</taxon>
        <taxon>Embryophyta</taxon>
        <taxon>Tracheophyta</taxon>
        <taxon>Spermatophyta</taxon>
        <taxon>Magnoliopsida</taxon>
        <taxon>eudicotyledons</taxon>
        <taxon>Gunneridae</taxon>
        <taxon>Pentapetalae</taxon>
        <taxon>asterids</taxon>
        <taxon>campanulids</taxon>
        <taxon>Asterales</taxon>
        <taxon>Asteraceae</taxon>
        <taxon>Carduoideae</taxon>
        <taxon>Cardueae</taxon>
        <taxon>Arctiinae</taxon>
        <taxon>Arctium</taxon>
    </lineage>
</organism>
<proteinExistence type="predicted"/>
<sequence>MNAGNLFLHLLLLPLFFTITIQSSPKSSLSPPHFVNSLRQNSSNETIDIPPPEYFEVTLPLPTDDATPACSVDVLCDSFGNTSDATGVNVSYTPPNATCQWSHAVLHYQAEYKGEQYGSIAGVWIDGVELLRTSTAQPSDDGVMWNVRKDVTRYSSIFTRQNQTLSVKVENLGNGEFTGVYQVNVSFLFYSDEAVRFPVSVVSGESEAQPLNRKLISVKTHENKDKLGLDRVLNSLYPYEKPADLIVPISGALDEEHWFRIHDESDVQTTNVQICPATYKAVLELYVSFHGDDEFWYMNPPDSYIQANNLHTGKTHGTYREVLVTIDGKLVGTVIPFPVIPPNGINPLFWKPVVSIGAFDLPSYDIDLTPFLGLLSDNKNHSIALQVANGISYWLVDANLHLWLDDSNVQAIVKYDDPSVDIKNEVEFKGLDGEFETELERKTKATGWVQSTSGLRKTKITQEITFENKLKIKYGGTTKELEQKIKTKTKIKMTNGKGESIGKIEMEKVYPLTITIQSQPLYGKNTTLTTTSIVQRRSESFSNKKSSISRALKHTQNCTGSMLVNGNSVIGGSVENHQNYELTNEAGCYSRKVDVVDGEVVADERVLVCVD</sequence>
<reference evidence="2" key="1">
    <citation type="journal article" date="2022" name="Mol. Ecol. Resour.">
        <title>The genomes of chicory, endive, great burdock and yacon provide insights into Asteraceae palaeo-polyploidization history and plant inulin production.</title>
        <authorList>
            <person name="Fan W."/>
            <person name="Wang S."/>
            <person name="Wang H."/>
            <person name="Wang A."/>
            <person name="Jiang F."/>
            <person name="Liu H."/>
            <person name="Zhao H."/>
            <person name="Xu D."/>
            <person name="Zhang Y."/>
        </authorList>
    </citation>
    <scope>NUCLEOTIDE SEQUENCE [LARGE SCALE GENOMIC DNA]</scope>
    <source>
        <strain evidence="2">cv. Niubang</strain>
    </source>
</reference>
<name>A0ACB9CL61_ARCLA</name>
<comment type="caution">
    <text evidence="1">The sequence shown here is derived from an EMBL/GenBank/DDBJ whole genome shotgun (WGS) entry which is preliminary data.</text>
</comment>
<protein>
    <submittedName>
        <fullName evidence="1">Uncharacterized protein</fullName>
    </submittedName>
</protein>
<gene>
    <name evidence="1" type="ORF">L6452_14482</name>
</gene>
<reference evidence="1 2" key="2">
    <citation type="journal article" date="2022" name="Mol. Ecol. Resour.">
        <title>The genomes of chicory, endive, great burdock and yacon provide insights into Asteraceae paleo-polyploidization history and plant inulin production.</title>
        <authorList>
            <person name="Fan W."/>
            <person name="Wang S."/>
            <person name="Wang H."/>
            <person name="Wang A."/>
            <person name="Jiang F."/>
            <person name="Liu H."/>
            <person name="Zhao H."/>
            <person name="Xu D."/>
            <person name="Zhang Y."/>
        </authorList>
    </citation>
    <scope>NUCLEOTIDE SEQUENCE [LARGE SCALE GENOMIC DNA]</scope>
    <source>
        <strain evidence="2">cv. Niubang</strain>
    </source>
</reference>
<accession>A0ACB9CL61</accession>
<dbReference type="EMBL" id="CM042050">
    <property type="protein sequence ID" value="KAI3734998.1"/>
    <property type="molecule type" value="Genomic_DNA"/>
</dbReference>